<name>A0A2U2H8Y9_9BURK</name>
<dbReference type="GO" id="GO:0009313">
    <property type="term" value="P:oligosaccharide catabolic process"/>
    <property type="evidence" value="ECO:0007669"/>
    <property type="project" value="TreeGrafter"/>
</dbReference>
<evidence type="ECO:0000313" key="3">
    <source>
        <dbReference type="Proteomes" id="UP000241421"/>
    </source>
</evidence>
<keyword evidence="2" id="KW-0378">Hydrolase</keyword>
<feature type="domain" description="Glycosyl hydrolase family 13 catalytic" evidence="1">
    <location>
        <begin position="12"/>
        <end position="399"/>
    </location>
</feature>
<reference evidence="2 3" key="1">
    <citation type="submission" date="2018-04" db="EMBL/GenBank/DDBJ databases">
        <title>Massilia violaceinigra sp. nov., a novel purple-pigmented bacterium isolated from Tianshan glacier, Xinjiang, China.</title>
        <authorList>
            <person name="Wang H."/>
        </authorList>
    </citation>
    <scope>NUCLEOTIDE SEQUENCE [LARGE SCALE GENOMIC DNA]</scope>
    <source>
        <strain evidence="2 3">B448-2</strain>
    </source>
</reference>
<dbReference type="InterPro" id="IPR017853">
    <property type="entry name" value="GH"/>
</dbReference>
<dbReference type="Proteomes" id="UP000241421">
    <property type="component" value="Unassembled WGS sequence"/>
</dbReference>
<dbReference type="PANTHER" id="PTHR10357">
    <property type="entry name" value="ALPHA-AMYLASE FAMILY MEMBER"/>
    <property type="match status" value="1"/>
</dbReference>
<dbReference type="SUPFAM" id="SSF51445">
    <property type="entry name" value="(Trans)glycosidases"/>
    <property type="match status" value="1"/>
</dbReference>
<dbReference type="EMBL" id="PXWF02000346">
    <property type="protein sequence ID" value="PWF39080.1"/>
    <property type="molecule type" value="Genomic_DNA"/>
</dbReference>
<gene>
    <name evidence="2" type="ORF">C7C56_027815</name>
</gene>
<keyword evidence="2" id="KW-0326">Glycosidase</keyword>
<dbReference type="CDD" id="cd00551">
    <property type="entry name" value="AmyAc_family"/>
    <property type="match status" value="1"/>
</dbReference>
<dbReference type="SMART" id="SM00642">
    <property type="entry name" value="Aamy"/>
    <property type="match status" value="1"/>
</dbReference>
<proteinExistence type="predicted"/>
<evidence type="ECO:0000259" key="1">
    <source>
        <dbReference type="SMART" id="SM00642"/>
    </source>
</evidence>
<dbReference type="PANTHER" id="PTHR10357:SF228">
    <property type="entry name" value="PUTATIVE-RELATED"/>
    <property type="match status" value="1"/>
</dbReference>
<dbReference type="Pfam" id="PF00128">
    <property type="entry name" value="Alpha-amylase"/>
    <property type="match status" value="2"/>
</dbReference>
<comment type="caution">
    <text evidence="2">The sequence shown here is derived from an EMBL/GenBank/DDBJ whole genome shotgun (WGS) entry which is preliminary data.</text>
</comment>
<protein>
    <submittedName>
        <fullName evidence="2">Glycosidase</fullName>
    </submittedName>
</protein>
<dbReference type="AlphaFoldDB" id="A0A2U2H8Y9"/>
<dbReference type="OrthoDB" id="9805159at2"/>
<sequence length="489" mass="51907">MAQPACALRIYQVMVESFVDRDPLADFNVGYGTSAHKGDLAGITASLDYIKSTGVNALWLTPIFLSAARPGQDVFADRLDATGYFASDYFKIDPRFGTLEQARTLVDEAHKRGLYVFFDGVFGHHKGGVAPSPGGLLPAGGSNPVDYSAPATLAFYREVATYWIEQLKIDGWRLDQAYQVPAAAWGSIRGAVEQASSATSYLDAGGVAVRPLGYMVAEVWQGESQIAAAAYGGANAPALLSAFDFPLRYRLLQTLAAEESGAAGRPASNLAAGFDTHAAYPDHAMPNLMLGNHDLVRFGDLVQRAGLGDPDGADYWLRHKAAFAFMAAYSGPITLYYGDEIGQEVPNYAARVQNDCANLGLCDDHVSRDNGVVDGVAGPALSASARDLKNHVAALLRIRAANPALAKGARTHVFSDSNVYIDRKDSGANRVLLVLNVKKQAARVTLEAAVVDGAAGLTDLVNEAALAPEAGGARFVVTVPPLSARLLRF</sequence>
<dbReference type="Gene3D" id="3.20.20.80">
    <property type="entry name" value="Glycosidases"/>
    <property type="match status" value="2"/>
</dbReference>
<organism evidence="2 3">
    <name type="scientific">Massilia glaciei</name>
    <dbReference type="NCBI Taxonomy" id="1524097"/>
    <lineage>
        <taxon>Bacteria</taxon>
        <taxon>Pseudomonadati</taxon>
        <taxon>Pseudomonadota</taxon>
        <taxon>Betaproteobacteria</taxon>
        <taxon>Burkholderiales</taxon>
        <taxon>Oxalobacteraceae</taxon>
        <taxon>Telluria group</taxon>
        <taxon>Massilia</taxon>
    </lineage>
</organism>
<dbReference type="GO" id="GO:0004556">
    <property type="term" value="F:alpha-amylase activity"/>
    <property type="evidence" value="ECO:0007669"/>
    <property type="project" value="TreeGrafter"/>
</dbReference>
<keyword evidence="3" id="KW-1185">Reference proteome</keyword>
<dbReference type="InterPro" id="IPR006047">
    <property type="entry name" value="GH13_cat_dom"/>
</dbReference>
<accession>A0A2U2H8Y9</accession>
<evidence type="ECO:0000313" key="2">
    <source>
        <dbReference type="EMBL" id="PWF39080.1"/>
    </source>
</evidence>